<proteinExistence type="predicted"/>
<dbReference type="InterPro" id="IPR028002">
    <property type="entry name" value="Myb_DNA-bind_5"/>
</dbReference>
<dbReference type="InterPro" id="IPR001005">
    <property type="entry name" value="SANT/Myb"/>
</dbReference>
<accession>A0AAV7PVU8</accession>
<feature type="domain" description="Myb-like" evidence="1">
    <location>
        <begin position="14"/>
        <end position="78"/>
    </location>
</feature>
<gene>
    <name evidence="2" type="ORF">NDU88_008944</name>
</gene>
<organism evidence="2 3">
    <name type="scientific">Pleurodeles waltl</name>
    <name type="common">Iberian ribbed newt</name>
    <dbReference type="NCBI Taxonomy" id="8319"/>
    <lineage>
        <taxon>Eukaryota</taxon>
        <taxon>Metazoa</taxon>
        <taxon>Chordata</taxon>
        <taxon>Craniata</taxon>
        <taxon>Vertebrata</taxon>
        <taxon>Euteleostomi</taxon>
        <taxon>Amphibia</taxon>
        <taxon>Batrachia</taxon>
        <taxon>Caudata</taxon>
        <taxon>Salamandroidea</taxon>
        <taxon>Salamandridae</taxon>
        <taxon>Pleurodelinae</taxon>
        <taxon>Pleurodeles</taxon>
    </lineage>
</organism>
<reference evidence="2" key="1">
    <citation type="journal article" date="2022" name="bioRxiv">
        <title>Sequencing and chromosome-scale assembly of the giantPleurodeles waltlgenome.</title>
        <authorList>
            <person name="Brown T."/>
            <person name="Elewa A."/>
            <person name="Iarovenko S."/>
            <person name="Subramanian E."/>
            <person name="Araus A.J."/>
            <person name="Petzold A."/>
            <person name="Susuki M."/>
            <person name="Suzuki K.-i.T."/>
            <person name="Hayashi T."/>
            <person name="Toyoda A."/>
            <person name="Oliveira C."/>
            <person name="Osipova E."/>
            <person name="Leigh N.D."/>
            <person name="Simon A."/>
            <person name="Yun M.H."/>
        </authorList>
    </citation>
    <scope>NUCLEOTIDE SEQUENCE</scope>
    <source>
        <strain evidence="2">20211129_DDA</strain>
        <tissue evidence="2">Liver</tissue>
    </source>
</reference>
<protein>
    <recommendedName>
        <fullName evidence="1">Myb-like domain-containing protein</fullName>
    </recommendedName>
</protein>
<dbReference type="GO" id="GO:0005634">
    <property type="term" value="C:nucleus"/>
    <property type="evidence" value="ECO:0007669"/>
    <property type="project" value="TreeGrafter"/>
</dbReference>
<evidence type="ECO:0000259" key="1">
    <source>
        <dbReference type="PROSITE" id="PS50090"/>
    </source>
</evidence>
<evidence type="ECO:0000313" key="3">
    <source>
        <dbReference type="Proteomes" id="UP001066276"/>
    </source>
</evidence>
<dbReference type="EMBL" id="JANPWB010000011">
    <property type="protein sequence ID" value="KAJ1130593.1"/>
    <property type="molecule type" value="Genomic_DNA"/>
</dbReference>
<dbReference type="PANTHER" id="PTHR23098">
    <property type="entry name" value="AGAP001331-PA-RELATED"/>
    <property type="match status" value="1"/>
</dbReference>
<dbReference type="PANTHER" id="PTHR23098:SF23">
    <property type="entry name" value="MYB-RELATED TRANSCRIPTION FACTOR, PARTNER OF PROFILIN-LIKE ISOFORM X2-RELATED"/>
    <property type="match status" value="1"/>
</dbReference>
<dbReference type="Proteomes" id="UP001066276">
    <property type="component" value="Chromosome 7"/>
</dbReference>
<dbReference type="Pfam" id="PF13873">
    <property type="entry name" value="Myb_DNA-bind_5"/>
    <property type="match status" value="1"/>
</dbReference>
<evidence type="ECO:0000313" key="2">
    <source>
        <dbReference type="EMBL" id="KAJ1130593.1"/>
    </source>
</evidence>
<keyword evidence="3" id="KW-1185">Reference proteome</keyword>
<name>A0AAV7PVU8_PLEWA</name>
<dbReference type="PROSITE" id="PS50090">
    <property type="entry name" value="MYB_LIKE"/>
    <property type="match status" value="1"/>
</dbReference>
<sequence length="140" mass="16213">MEVARVAGERAPAFTQEELERLMDGVLPLYARLYRRPEVQVSTYQKRGLWHAIAKEVRILGVYNRRSTHCRKRWEDLRLWERKTCEAQLGKSSQQGRGARRALTLLMQRILAVAHSDLDGCLKAAQQSQGGEYTYHIFDP</sequence>
<dbReference type="AlphaFoldDB" id="A0AAV7PVU8"/>
<comment type="caution">
    <text evidence="2">The sequence shown here is derived from an EMBL/GenBank/DDBJ whole genome shotgun (WGS) entry which is preliminary data.</text>
</comment>